<sequence>MAVMLTGEAQVKLSNGLSEGQRIRVQGFLARAGARGDARDRLQLHASHIECFE</sequence>
<proteinExistence type="predicted"/>
<dbReference type="Gene3D" id="2.40.50.140">
    <property type="entry name" value="Nucleic acid-binding proteins"/>
    <property type="match status" value="1"/>
</dbReference>
<protein>
    <submittedName>
        <fullName evidence="1">Primosomal replication protein N</fullName>
    </submittedName>
</protein>
<name>A0A0B4XTB2_9GAMM</name>
<evidence type="ECO:0000313" key="2">
    <source>
        <dbReference type="Proteomes" id="UP000006764"/>
    </source>
</evidence>
<reference evidence="1 2" key="1">
    <citation type="journal article" date="2012" name="J. Bacteriol.">
        <title>Genome sequence of an alkane-degrading bacterium, Alcanivorax pacificus type strain W11-5, isolated from deep sea sediment.</title>
        <authorList>
            <person name="Lai Q."/>
            <person name="Shao Z."/>
        </authorList>
    </citation>
    <scope>NUCLEOTIDE SEQUENCE [LARGE SCALE GENOMIC DNA]</scope>
    <source>
        <strain evidence="1 2">W11-5</strain>
    </source>
</reference>
<dbReference type="Proteomes" id="UP000006764">
    <property type="component" value="Chromosome"/>
</dbReference>
<dbReference type="HOGENOM" id="CLU_3057784_0_0_6"/>
<organism evidence="1 2">
    <name type="scientific">Isoalcanivorax pacificus W11-5</name>
    <dbReference type="NCBI Taxonomy" id="391936"/>
    <lineage>
        <taxon>Bacteria</taxon>
        <taxon>Pseudomonadati</taxon>
        <taxon>Pseudomonadota</taxon>
        <taxon>Gammaproteobacteria</taxon>
        <taxon>Oceanospirillales</taxon>
        <taxon>Alcanivoracaceae</taxon>
        <taxon>Isoalcanivorax</taxon>
    </lineage>
</organism>
<dbReference type="AlphaFoldDB" id="A0A0B4XTB2"/>
<accession>A0A0B4XTB2</accession>
<dbReference type="KEGG" id="apac:S7S_15675"/>
<keyword evidence="2" id="KW-1185">Reference proteome</keyword>
<dbReference type="InterPro" id="IPR012340">
    <property type="entry name" value="NA-bd_OB-fold"/>
</dbReference>
<dbReference type="EMBL" id="CP004387">
    <property type="protein sequence ID" value="AJD49547.1"/>
    <property type="molecule type" value="Genomic_DNA"/>
</dbReference>
<gene>
    <name evidence="1" type="ORF">S7S_15675</name>
</gene>
<dbReference type="STRING" id="391936.S7S_15675"/>
<evidence type="ECO:0000313" key="1">
    <source>
        <dbReference type="EMBL" id="AJD49547.1"/>
    </source>
</evidence>